<keyword evidence="5" id="KW-0677">Repeat</keyword>
<keyword evidence="3 10" id="KW-0813">Transport</keyword>
<feature type="repeat" description="Solcar" evidence="9">
    <location>
        <begin position="59"/>
        <end position="144"/>
    </location>
</feature>
<accession>A0A7S3UV79</accession>
<evidence type="ECO:0000256" key="11">
    <source>
        <dbReference type="SAM" id="SignalP"/>
    </source>
</evidence>
<dbReference type="GO" id="GO:0031966">
    <property type="term" value="C:mitochondrial membrane"/>
    <property type="evidence" value="ECO:0007669"/>
    <property type="project" value="UniProtKB-SubCell"/>
</dbReference>
<dbReference type="InterPro" id="IPR023395">
    <property type="entry name" value="MCP_dom_sf"/>
</dbReference>
<keyword evidence="11" id="KW-0732">Signal</keyword>
<organism evidence="12">
    <name type="scientific">Heterosigma akashiwo</name>
    <name type="common">Chromophytic alga</name>
    <name type="synonym">Heterosigma carterae</name>
    <dbReference type="NCBI Taxonomy" id="2829"/>
    <lineage>
        <taxon>Eukaryota</taxon>
        <taxon>Sar</taxon>
        <taxon>Stramenopiles</taxon>
        <taxon>Ochrophyta</taxon>
        <taxon>Raphidophyceae</taxon>
        <taxon>Chattonellales</taxon>
        <taxon>Chattonellaceae</taxon>
        <taxon>Heterosigma</taxon>
    </lineage>
</organism>
<evidence type="ECO:0000256" key="2">
    <source>
        <dbReference type="ARBA" id="ARBA00006375"/>
    </source>
</evidence>
<evidence type="ECO:0008006" key="13">
    <source>
        <dbReference type="Google" id="ProtNLM"/>
    </source>
</evidence>
<evidence type="ECO:0000256" key="9">
    <source>
        <dbReference type="PROSITE-ProRule" id="PRU00282"/>
    </source>
</evidence>
<evidence type="ECO:0000256" key="3">
    <source>
        <dbReference type="ARBA" id="ARBA00022448"/>
    </source>
</evidence>
<evidence type="ECO:0000256" key="5">
    <source>
        <dbReference type="ARBA" id="ARBA00022737"/>
    </source>
</evidence>
<comment type="similarity">
    <text evidence="2 10">Belongs to the mitochondrial carrier (TC 2.A.29) family.</text>
</comment>
<evidence type="ECO:0000256" key="8">
    <source>
        <dbReference type="ARBA" id="ARBA00023136"/>
    </source>
</evidence>
<evidence type="ECO:0000256" key="6">
    <source>
        <dbReference type="ARBA" id="ARBA00022989"/>
    </source>
</evidence>
<keyword evidence="6" id="KW-1133">Transmembrane helix</keyword>
<keyword evidence="8 9" id="KW-0472">Membrane</keyword>
<dbReference type="InterPro" id="IPR018108">
    <property type="entry name" value="MCP_transmembrane"/>
</dbReference>
<feature type="signal peptide" evidence="11">
    <location>
        <begin position="1"/>
        <end position="23"/>
    </location>
</feature>
<feature type="repeat" description="Solcar" evidence="9">
    <location>
        <begin position="157"/>
        <end position="249"/>
    </location>
</feature>
<keyword evidence="7" id="KW-0496">Mitochondrion</keyword>
<feature type="repeat" description="Solcar" evidence="9">
    <location>
        <begin position="257"/>
        <end position="345"/>
    </location>
</feature>
<evidence type="ECO:0000313" key="12">
    <source>
        <dbReference type="EMBL" id="CAE0625131.1"/>
    </source>
</evidence>
<dbReference type="EMBL" id="HBIU01009301">
    <property type="protein sequence ID" value="CAE0625131.1"/>
    <property type="molecule type" value="Transcribed_RNA"/>
</dbReference>
<proteinExistence type="inferred from homology"/>
<name>A0A7S3UV79_HETAK</name>
<dbReference type="InterPro" id="IPR050567">
    <property type="entry name" value="Mitochondrial_Carrier"/>
</dbReference>
<evidence type="ECO:0000256" key="4">
    <source>
        <dbReference type="ARBA" id="ARBA00022692"/>
    </source>
</evidence>
<reference evidence="12" key="1">
    <citation type="submission" date="2021-01" db="EMBL/GenBank/DDBJ databases">
        <authorList>
            <person name="Corre E."/>
            <person name="Pelletier E."/>
            <person name="Niang G."/>
            <person name="Scheremetjew M."/>
            <person name="Finn R."/>
            <person name="Kale V."/>
            <person name="Holt S."/>
            <person name="Cochrane G."/>
            <person name="Meng A."/>
            <person name="Brown T."/>
            <person name="Cohen L."/>
        </authorList>
    </citation>
    <scope>NUCLEOTIDE SEQUENCE</scope>
    <source>
        <strain evidence="12">CCMP3107</strain>
    </source>
</reference>
<dbReference type="PANTHER" id="PTHR45624:SF10">
    <property type="entry name" value="SLC (SOLUTE CARRIER) HOMOLOG"/>
    <property type="match status" value="1"/>
</dbReference>
<dbReference type="PROSITE" id="PS50920">
    <property type="entry name" value="SOLCAR"/>
    <property type="match status" value="3"/>
</dbReference>
<dbReference type="SUPFAM" id="SSF103506">
    <property type="entry name" value="Mitochondrial carrier"/>
    <property type="match status" value="1"/>
</dbReference>
<dbReference type="GO" id="GO:0022857">
    <property type="term" value="F:transmembrane transporter activity"/>
    <property type="evidence" value="ECO:0007669"/>
    <property type="project" value="TreeGrafter"/>
</dbReference>
<sequence length="366" mass="39296">MNSGTHLLCLWALIWCGFGVANGELSRFSSLHRLPAASSSKALGVARGGKIDGDMGGARNLINQFTAGAISGAIGLVVGHPFDTVKTRQQMAPPGKRASALKIAEELIRNEGVFAFMKGIHSPLVMTAWTNALAFTGYGESLRLLKPGSDGVPSKQYTYRQHFLAGVLSGALQAVAMSPTQLIKVKLQVQTGQAARPGQVVYYGPVDCLVKIMQMEGIGGVFKGLTITALRDMWGFGVYYWFYQYSKNYLIDIVRMPDSYAMMLAGAATGVVAWVAEYPLDVIKTRIQCQPPEAPKEKLSILHTTKELWTEGGLPAFFVGVGTSIARAIPVDAALFLSYERALQACNALEDRFFGPATGGTAGPAH</sequence>
<evidence type="ECO:0000256" key="10">
    <source>
        <dbReference type="RuleBase" id="RU000488"/>
    </source>
</evidence>
<dbReference type="AlphaFoldDB" id="A0A7S3UV79"/>
<dbReference type="Gene3D" id="1.50.40.10">
    <property type="entry name" value="Mitochondrial carrier domain"/>
    <property type="match status" value="1"/>
</dbReference>
<keyword evidence="4 9" id="KW-0812">Transmembrane</keyword>
<gene>
    <name evidence="12" type="ORF">HAKA00212_LOCUS3799</name>
</gene>
<comment type="subcellular location">
    <subcellularLocation>
        <location evidence="1">Mitochondrion membrane</location>
        <topology evidence="1">Multi-pass membrane protein</topology>
    </subcellularLocation>
</comment>
<feature type="chain" id="PRO_5031041717" description="Mitochondrial carrier protein" evidence="11">
    <location>
        <begin position="24"/>
        <end position="366"/>
    </location>
</feature>
<dbReference type="PANTHER" id="PTHR45624">
    <property type="entry name" value="MITOCHONDRIAL BASIC AMINO ACIDS TRANSPORTER-RELATED"/>
    <property type="match status" value="1"/>
</dbReference>
<evidence type="ECO:0000256" key="7">
    <source>
        <dbReference type="ARBA" id="ARBA00023128"/>
    </source>
</evidence>
<dbReference type="Pfam" id="PF00153">
    <property type="entry name" value="Mito_carr"/>
    <property type="match status" value="3"/>
</dbReference>
<evidence type="ECO:0000256" key="1">
    <source>
        <dbReference type="ARBA" id="ARBA00004225"/>
    </source>
</evidence>
<protein>
    <recommendedName>
        <fullName evidence="13">Mitochondrial carrier protein</fullName>
    </recommendedName>
</protein>